<feature type="compositionally biased region" description="Low complexity" evidence="2">
    <location>
        <begin position="82"/>
        <end position="93"/>
    </location>
</feature>
<proteinExistence type="predicted"/>
<organism evidence="3 4">
    <name type="scientific">Parachaetomium inaequale</name>
    <dbReference type="NCBI Taxonomy" id="2588326"/>
    <lineage>
        <taxon>Eukaryota</taxon>
        <taxon>Fungi</taxon>
        <taxon>Dikarya</taxon>
        <taxon>Ascomycota</taxon>
        <taxon>Pezizomycotina</taxon>
        <taxon>Sordariomycetes</taxon>
        <taxon>Sordariomycetidae</taxon>
        <taxon>Sordariales</taxon>
        <taxon>Chaetomiaceae</taxon>
        <taxon>Parachaetomium</taxon>
    </lineage>
</organism>
<keyword evidence="1" id="KW-0175">Coiled coil</keyword>
<dbReference type="AlphaFoldDB" id="A0AAN6SQ64"/>
<dbReference type="Proteomes" id="UP001303115">
    <property type="component" value="Unassembled WGS sequence"/>
</dbReference>
<feature type="compositionally biased region" description="Low complexity" evidence="2">
    <location>
        <begin position="136"/>
        <end position="146"/>
    </location>
</feature>
<keyword evidence="4" id="KW-1185">Reference proteome</keyword>
<gene>
    <name evidence="3" type="ORF">C8A01DRAFT_37989</name>
</gene>
<dbReference type="EMBL" id="MU854440">
    <property type="protein sequence ID" value="KAK4038091.1"/>
    <property type="molecule type" value="Genomic_DNA"/>
</dbReference>
<evidence type="ECO:0000313" key="3">
    <source>
        <dbReference type="EMBL" id="KAK4038091.1"/>
    </source>
</evidence>
<evidence type="ECO:0000256" key="1">
    <source>
        <dbReference type="SAM" id="Coils"/>
    </source>
</evidence>
<comment type="caution">
    <text evidence="3">The sequence shown here is derived from an EMBL/GenBank/DDBJ whole genome shotgun (WGS) entry which is preliminary data.</text>
</comment>
<accession>A0AAN6SQ64</accession>
<evidence type="ECO:0000313" key="4">
    <source>
        <dbReference type="Proteomes" id="UP001303115"/>
    </source>
</evidence>
<name>A0AAN6SQ64_9PEZI</name>
<feature type="coiled-coil region" evidence="1">
    <location>
        <begin position="327"/>
        <end position="354"/>
    </location>
</feature>
<evidence type="ECO:0000256" key="2">
    <source>
        <dbReference type="SAM" id="MobiDB-lite"/>
    </source>
</evidence>
<protein>
    <submittedName>
        <fullName evidence="3">Uncharacterized protein</fullName>
    </submittedName>
</protein>
<feature type="region of interest" description="Disordered" evidence="2">
    <location>
        <begin position="385"/>
        <end position="428"/>
    </location>
</feature>
<feature type="compositionally biased region" description="Polar residues" evidence="2">
    <location>
        <begin position="107"/>
        <end position="123"/>
    </location>
</feature>
<feature type="compositionally biased region" description="Gly residues" evidence="2">
    <location>
        <begin position="392"/>
        <end position="415"/>
    </location>
</feature>
<reference evidence="4" key="1">
    <citation type="journal article" date="2023" name="Mol. Phylogenet. Evol.">
        <title>Genome-scale phylogeny and comparative genomics of the fungal order Sordariales.</title>
        <authorList>
            <person name="Hensen N."/>
            <person name="Bonometti L."/>
            <person name="Westerberg I."/>
            <person name="Brannstrom I.O."/>
            <person name="Guillou S."/>
            <person name="Cros-Aarteil S."/>
            <person name="Calhoun S."/>
            <person name="Haridas S."/>
            <person name="Kuo A."/>
            <person name="Mondo S."/>
            <person name="Pangilinan J."/>
            <person name="Riley R."/>
            <person name="LaButti K."/>
            <person name="Andreopoulos B."/>
            <person name="Lipzen A."/>
            <person name="Chen C."/>
            <person name="Yan M."/>
            <person name="Daum C."/>
            <person name="Ng V."/>
            <person name="Clum A."/>
            <person name="Steindorff A."/>
            <person name="Ohm R.A."/>
            <person name="Martin F."/>
            <person name="Silar P."/>
            <person name="Natvig D.O."/>
            <person name="Lalanne C."/>
            <person name="Gautier V."/>
            <person name="Ament-Velasquez S.L."/>
            <person name="Kruys A."/>
            <person name="Hutchinson M.I."/>
            <person name="Powell A.J."/>
            <person name="Barry K."/>
            <person name="Miller A.N."/>
            <person name="Grigoriev I.V."/>
            <person name="Debuchy R."/>
            <person name="Gladieux P."/>
            <person name="Hiltunen Thoren M."/>
            <person name="Johannesson H."/>
        </authorList>
    </citation>
    <scope>NUCLEOTIDE SEQUENCE [LARGE SCALE GENOMIC DNA]</scope>
    <source>
        <strain evidence="4">CBS 284.82</strain>
    </source>
</reference>
<feature type="region of interest" description="Disordered" evidence="2">
    <location>
        <begin position="82"/>
        <end position="149"/>
    </location>
</feature>
<sequence>MVDLSSISGPTPEQALREYRFYRDQKLPLYHNQFDGQPGLPPKDTTRLVEGDLIPVTNHPGQQLAKRCSDLHDQFLASATIDNNNDGADNNGADNDRANTHGGVNSEAITNNGAIINNDNSAGGSKEPEPSPPANPALANNNNNNPRKTLHIPLQDYLEFTALFHTLATPQTPTAQHQDLTAHHAHLVQTTNRLQHQATLLAEHETALTQRETALAQREAAAALLYDDALLARQLSDVWREGFERGRRQAHSPSHSASAAAASASAWSASTIIRGSQAIIPSFLPNAAAAAGVPAVVHTARESHAPIPIPIPAPVSAFSISLLEAILTRVREVKSKVGAELDQLEREVEALVSRIRVPSDPSSGKGNGKMNTMGSVMGVGAVTGYQHNNSGQGQGRPSGGGRQAGVADMGGGEGSGMAVEDSQRRPVVDKGKGRMAAAARGQDGDVEMTGDVVAAPKGKGQMAAPRALVRVNQAGADFTAAQGQDDVDMEAWLNMAELAESDLGEA</sequence>